<sequence length="69" mass="7777">MSLLLFFLVRWNILWHKGNSMQRQANMKIKKSGKAPPAKSKLHPSIAQLIIGALRTGKVNVIATDKFHP</sequence>
<accession>A0A1X7KEU6</accession>
<protein>
    <submittedName>
        <fullName evidence="1">Uncharacterized protein</fullName>
    </submittedName>
</protein>
<keyword evidence="2" id="KW-1185">Reference proteome</keyword>
<name>A0A1X7KEU6_9SPHI</name>
<proteinExistence type="predicted"/>
<dbReference type="STRING" id="561061.SAMN05660862_2822"/>
<organism evidence="1 2">
    <name type="scientific">Sphingobacterium psychroaquaticum</name>
    <dbReference type="NCBI Taxonomy" id="561061"/>
    <lineage>
        <taxon>Bacteria</taxon>
        <taxon>Pseudomonadati</taxon>
        <taxon>Bacteroidota</taxon>
        <taxon>Sphingobacteriia</taxon>
        <taxon>Sphingobacteriales</taxon>
        <taxon>Sphingobacteriaceae</taxon>
        <taxon>Sphingobacterium</taxon>
    </lineage>
</organism>
<dbReference type="AlphaFoldDB" id="A0A1X7KEU6"/>
<evidence type="ECO:0000313" key="1">
    <source>
        <dbReference type="EMBL" id="SMG39831.1"/>
    </source>
</evidence>
<gene>
    <name evidence="1" type="ORF">SAMN05660862_2822</name>
</gene>
<dbReference type="Proteomes" id="UP000192980">
    <property type="component" value="Unassembled WGS sequence"/>
</dbReference>
<evidence type="ECO:0000313" key="2">
    <source>
        <dbReference type="Proteomes" id="UP000192980"/>
    </source>
</evidence>
<dbReference type="EMBL" id="FXAU01000005">
    <property type="protein sequence ID" value="SMG39831.1"/>
    <property type="molecule type" value="Genomic_DNA"/>
</dbReference>
<reference evidence="1 2" key="1">
    <citation type="submission" date="2017-04" db="EMBL/GenBank/DDBJ databases">
        <authorList>
            <person name="Afonso C.L."/>
            <person name="Miller P.J."/>
            <person name="Scott M.A."/>
            <person name="Spackman E."/>
            <person name="Goraichik I."/>
            <person name="Dimitrov K.M."/>
            <person name="Suarez D.L."/>
            <person name="Swayne D.E."/>
        </authorList>
    </citation>
    <scope>NUCLEOTIDE SEQUENCE [LARGE SCALE GENOMIC DNA]</scope>
    <source>
        <strain evidence="1 2">DSM 22418</strain>
    </source>
</reference>